<dbReference type="Proteomes" id="UP000623301">
    <property type="component" value="Unassembled WGS sequence"/>
</dbReference>
<evidence type="ECO:0000313" key="1">
    <source>
        <dbReference type="EMBL" id="MBJ2174335.1"/>
    </source>
</evidence>
<dbReference type="InterPro" id="IPR019861">
    <property type="entry name" value="PorP/SprF_Bacteroidetes"/>
</dbReference>
<accession>A0ABS0WQT0</accession>
<comment type="caution">
    <text evidence="1">The sequence shown here is derived from an EMBL/GenBank/DDBJ whole genome shotgun (WGS) entry which is preliminary data.</text>
</comment>
<organism evidence="1 2">
    <name type="scientific">Aureibaculum flavum</name>
    <dbReference type="NCBI Taxonomy" id="2795986"/>
    <lineage>
        <taxon>Bacteria</taxon>
        <taxon>Pseudomonadati</taxon>
        <taxon>Bacteroidota</taxon>
        <taxon>Flavobacteriia</taxon>
        <taxon>Flavobacteriales</taxon>
        <taxon>Flavobacteriaceae</taxon>
        <taxon>Aureibaculum</taxon>
    </lineage>
</organism>
<sequence>MKNIKYILFVIGFSLLTTKGIAQQDFHFSLYKYNMNAINPAYAGSNKTFEATLGARSQWTGIEGSPETLSLNANSYLGRGLGIGFNAIVDKVYVQSETHLYADFSYRIPLSKTTNLYAGLKVGGTFLNVDAEKLEIDDDPLLSENVNTFNPNVGVGFYVKGENYHITLSTPAFLKNRRLEDEKVSFAATSDKIHVFLGGGYDYFFRNREWVFTPSVMMKMVTGSPISVDVTTAFEFRERMEFGVNYRIDESFTGFITSNVFGDKLKIGYAFEYATTPIQKYGGTSHEIVLKFSM</sequence>
<gene>
    <name evidence="1" type="ORF">JBL43_08800</name>
</gene>
<dbReference type="EMBL" id="JAEHFJ010000004">
    <property type="protein sequence ID" value="MBJ2174335.1"/>
    <property type="molecule type" value="Genomic_DNA"/>
</dbReference>
<dbReference type="RefSeq" id="WP_198841089.1">
    <property type="nucleotide sequence ID" value="NZ_JAEHFJ010000004.1"/>
</dbReference>
<evidence type="ECO:0000313" key="2">
    <source>
        <dbReference type="Proteomes" id="UP000623301"/>
    </source>
</evidence>
<dbReference type="NCBIfam" id="TIGR03519">
    <property type="entry name" value="T9SS_PorP_fam"/>
    <property type="match status" value="1"/>
</dbReference>
<name>A0ABS0WQT0_9FLAO</name>
<keyword evidence="2" id="KW-1185">Reference proteome</keyword>
<protein>
    <submittedName>
        <fullName evidence="1">Type IX secretion system membrane protein PorP/SprF</fullName>
    </submittedName>
</protein>
<reference evidence="1 2" key="1">
    <citation type="submission" date="2020-12" db="EMBL/GenBank/DDBJ databases">
        <title>Aureibaculum luteum sp. nov. and Aureibaculum flavum sp. nov., novel members of the family Flavobacteriaceae isolated from Antarctic intertidal sediments.</title>
        <authorList>
            <person name="He X."/>
            <person name="Zhang X."/>
        </authorList>
    </citation>
    <scope>NUCLEOTIDE SEQUENCE [LARGE SCALE GENOMIC DNA]</scope>
    <source>
        <strain evidence="1 2">A20</strain>
    </source>
</reference>
<dbReference type="Pfam" id="PF11751">
    <property type="entry name" value="PorP_SprF"/>
    <property type="match status" value="1"/>
</dbReference>
<proteinExistence type="predicted"/>